<dbReference type="Pfam" id="PF09957">
    <property type="entry name" value="VapB_antitoxin"/>
    <property type="match status" value="1"/>
</dbReference>
<feature type="region of interest" description="Disordered" evidence="1">
    <location>
        <begin position="66"/>
        <end position="89"/>
    </location>
</feature>
<proteinExistence type="predicted"/>
<name>A0A0M4D899_STRPR</name>
<evidence type="ECO:0008006" key="4">
    <source>
        <dbReference type="Google" id="ProtNLM"/>
    </source>
</evidence>
<feature type="region of interest" description="Disordered" evidence="1">
    <location>
        <begin position="1"/>
        <end position="21"/>
    </location>
</feature>
<dbReference type="InterPro" id="IPR019239">
    <property type="entry name" value="VapB_antitoxin"/>
</dbReference>
<evidence type="ECO:0000256" key="1">
    <source>
        <dbReference type="SAM" id="MobiDB-lite"/>
    </source>
</evidence>
<evidence type="ECO:0000313" key="3">
    <source>
        <dbReference type="Proteomes" id="UP000060513"/>
    </source>
</evidence>
<dbReference type="AlphaFoldDB" id="A0A0M4D899"/>
<sequence length="89" mass="9529">MTECTQSAPPVANRLRTGATVPPMPKVTISLDAELVVEVMVLAGVGSPQDAVELVVRDYIARGHRTEARVAARDEPEGKQDVRPPDPQA</sequence>
<protein>
    <recommendedName>
        <fullName evidence="4">DUF2191 domain-containing protein</fullName>
    </recommendedName>
</protein>
<accession>A0A0M4D899</accession>
<dbReference type="STRING" id="38300.SPRI_1345"/>
<dbReference type="PATRIC" id="fig|38300.4.peg.1434"/>
<dbReference type="Proteomes" id="UP000060513">
    <property type="component" value="Chromosome"/>
</dbReference>
<dbReference type="EMBL" id="CP011340">
    <property type="protein sequence ID" value="ALC19651.1"/>
    <property type="molecule type" value="Genomic_DNA"/>
</dbReference>
<evidence type="ECO:0000313" key="2">
    <source>
        <dbReference type="EMBL" id="ALC19651.1"/>
    </source>
</evidence>
<gene>
    <name evidence="2" type="ORF">SPRI_1345</name>
</gene>
<organism evidence="2">
    <name type="scientific">Streptomyces pristinaespiralis</name>
    <dbReference type="NCBI Taxonomy" id="38300"/>
    <lineage>
        <taxon>Bacteria</taxon>
        <taxon>Bacillati</taxon>
        <taxon>Actinomycetota</taxon>
        <taxon>Actinomycetes</taxon>
        <taxon>Kitasatosporales</taxon>
        <taxon>Streptomycetaceae</taxon>
        <taxon>Streptomyces</taxon>
    </lineage>
</organism>
<dbReference type="KEGG" id="spri:SPRI_1345"/>
<reference evidence="2 3" key="1">
    <citation type="submission" date="2015-08" db="EMBL/GenBank/DDBJ databases">
        <title>Genome sequence of the pristinamycin over-producing bacterium Streptomyces pristinaespiralis HCCB10218.</title>
        <authorList>
            <person name="Tian J."/>
            <person name="Yang J."/>
            <person name="Li L."/>
            <person name="Ruan L."/>
            <person name="Wei W."/>
            <person name="Zheng G."/>
            <person name="Wei Z."/>
            <person name="Yang S."/>
            <person name="Ge M."/>
            <person name="Jiang W."/>
            <person name="Lu Y."/>
        </authorList>
    </citation>
    <scope>NUCLEOTIDE SEQUENCE [LARGE SCALE GENOMIC DNA]</scope>
    <source>
        <strain evidence="2 3">HCCB 10218</strain>
    </source>
</reference>